<accession>A0A0N5AYB4</accession>
<dbReference type="SUPFAM" id="SSF46458">
    <property type="entry name" value="Globin-like"/>
    <property type="match status" value="1"/>
</dbReference>
<dbReference type="InterPro" id="IPR012292">
    <property type="entry name" value="Globin/Proto"/>
</dbReference>
<proteinExistence type="predicted"/>
<reference evidence="3" key="1">
    <citation type="submission" date="2017-02" db="UniProtKB">
        <authorList>
            <consortium name="WormBaseParasite"/>
        </authorList>
    </citation>
    <scope>IDENTIFICATION</scope>
</reference>
<dbReference type="Gene3D" id="1.10.490.10">
    <property type="entry name" value="Globins"/>
    <property type="match status" value="1"/>
</dbReference>
<feature type="region of interest" description="Disordered" evidence="1">
    <location>
        <begin position="156"/>
        <end position="190"/>
    </location>
</feature>
<protein>
    <submittedName>
        <fullName evidence="3">GLOBIN domain-containing protein</fullName>
    </submittedName>
</protein>
<dbReference type="AlphaFoldDB" id="A0A0N5AYB4"/>
<organism evidence="2 3">
    <name type="scientific">Syphacia muris</name>
    <dbReference type="NCBI Taxonomy" id="451379"/>
    <lineage>
        <taxon>Eukaryota</taxon>
        <taxon>Metazoa</taxon>
        <taxon>Ecdysozoa</taxon>
        <taxon>Nematoda</taxon>
        <taxon>Chromadorea</taxon>
        <taxon>Rhabditida</taxon>
        <taxon>Spirurina</taxon>
        <taxon>Oxyuridomorpha</taxon>
        <taxon>Oxyuroidea</taxon>
        <taxon>Oxyuridae</taxon>
        <taxon>Syphacia</taxon>
    </lineage>
</organism>
<dbReference type="WBParaSite" id="SMUV_0000995101-mRNA-1">
    <property type="protein sequence ID" value="SMUV_0000995101-mRNA-1"/>
    <property type="gene ID" value="SMUV_0000995101"/>
</dbReference>
<evidence type="ECO:0000313" key="3">
    <source>
        <dbReference type="WBParaSite" id="SMUV_0000995101-mRNA-1"/>
    </source>
</evidence>
<sequence>MASHAIITSCMDNARSDIAMRIITRTAHKRNDFATFCEALPHKEFLTFCNSVKQFLTDVVKHINSPSKISEISVQFGIDQAARRCCGFKADYFAAMADAIIIECVFLDGAVHPPTETIEAWATLVEPMFSNVRNGYYEQTRYTRKNNMFRQFSERSFDDSANNSPLHCSSPGTSSSKSHIPTPDVVISRF</sequence>
<dbReference type="GO" id="GO:0020037">
    <property type="term" value="F:heme binding"/>
    <property type="evidence" value="ECO:0007669"/>
    <property type="project" value="InterPro"/>
</dbReference>
<dbReference type="Proteomes" id="UP000046393">
    <property type="component" value="Unplaced"/>
</dbReference>
<name>A0A0N5AYB4_9BILA</name>
<dbReference type="CDD" id="cd01040">
    <property type="entry name" value="Mb-like"/>
    <property type="match status" value="1"/>
</dbReference>
<keyword evidence="2" id="KW-1185">Reference proteome</keyword>
<dbReference type="InterPro" id="IPR044399">
    <property type="entry name" value="Mb-like_M"/>
</dbReference>
<evidence type="ECO:0000256" key="1">
    <source>
        <dbReference type="SAM" id="MobiDB-lite"/>
    </source>
</evidence>
<feature type="compositionally biased region" description="Polar residues" evidence="1">
    <location>
        <begin position="159"/>
        <end position="179"/>
    </location>
</feature>
<dbReference type="GO" id="GO:0019825">
    <property type="term" value="F:oxygen binding"/>
    <property type="evidence" value="ECO:0007669"/>
    <property type="project" value="InterPro"/>
</dbReference>
<evidence type="ECO:0000313" key="2">
    <source>
        <dbReference type="Proteomes" id="UP000046393"/>
    </source>
</evidence>
<dbReference type="InterPro" id="IPR009050">
    <property type="entry name" value="Globin-like_sf"/>
</dbReference>